<sequence length="1505" mass="162412">MADRHPTPHAMKCHSVAALWSPSPPSHHITAAAATPAALFTGAADGTVLHWPLAPASASASPRPSSLLCAHAAAIAALCPLPSPASLLAACAAGVLSLFSASAPLRCLRRRSLPPWAGSPSLVAPLPSTSTSSNPRVAILCHVPDDGGGHRHVSALVVVDARTLTVLHTAFHGTLSVATPRAVAVCGCGDEAVSVVLADAEGRAQVVPVAKGVTVEGDSPRRLSVSSMSSVASAEMADGRVEAVALSHDGKVVALVLKTRCLLKCVAEGVVLGEMSLLGTPLCKGDKEEENGCSVGGFFLRGEKWNACAPDDGIVVRSLVLWSNSGAAAVYRVVVGTSSFESEAVCEIPDILSMQGEGSEIKFCQLDQRLVRVESCSYKVAGSLLWKPKISIWSLDQLELGIAENKLLSSKLLGEGGLQGEEFRPEPSHSHYDINSGVEMNSQLCSSDSNNLERYGRTVSSSMVLSEDSYAPYAVVYGFHNGDIEVIRFLNVSPATAKFGGGGIYPHISERFFLGHKGAILCLAAHYMHVRSDSRNFHRALISGSSDCTIRVWDLDAGTLLSVMHHHVASVKQIILPPAWTYHPWDDCFLSVGEDGLVALVSLETMRVERMFPGHPGYASMVAWEGVKGYIACLCRNLHTCNDAGSGLYIWDLKTGARERIINGTASQSAFEHFCRGISKNAVTGSILGGTTSASSLLVPIFKDTSHLWSHAGKRGHDISAVSTNHNNGSTVSVTVSAPTTYDFKGKTPAPDEARVFHGGNSVYSSEKAVSSHSVHKRIKCPIKCSCPYPGIASVRFDLTAIMSTQGMTNSNTDKQLRGHLHSENAKETLQPGMLDCPSGVHEMDSPSRESLEGRLLRFSLCFLHLWDVDCDLDKLLVDEMQVCKPEGCHIATGVVGDRGSFTLMFPGKEATLELWKSSAEFCAMRSLSIVSLAQRMITLSRSCTNASSALAAFYTRHFAEKVPDIKPPSLQLLVSFWLHPSEHVRMAARSLFHCAAPRSIPQPLRMHKNKTPDALLSSSDNMNDFISAVQSASISSYVELKADSGNVDKDDSDTANMISWLESFENQEWLSWIGGTSQDAMASNIIVAAALVVWYPSIVKAKLASLVVSQLIKLVMSMNDRYSSTAAELLAEGMESTWKACLGAEITHFMSDILFQIECLSTAPSSSVIHKTAVAVTMREALVGTLLPSLAMADVTGFFSVIESQIWATSSDSPVHVASLKTLTRVVRGAPKALAPYLEKAISYILHTMDPSNLIMRKACIISSMMALREMPRVFPMVALNESMTRLAVGDAIGEIHNATIRVYDIESVTKIRILDASGPPGLPSLLTGSSNTTATILISALSFSPDGEGLVAFSENGLMIRWWSLGTGWWERLSRSLTPIQCTKLIYVPPWEGFSPNSARLSIISSILGHDKHGSSKDTIHMQHPTMELCWRGDPWNQLKDMEDQLMKLEQERTPVRGRLEWRRIVARIEVLKCPDKGSEFRKAEGRVVEKRDGPTCAITGYP</sequence>
<evidence type="ECO:0000256" key="2">
    <source>
        <dbReference type="ARBA" id="ARBA00022737"/>
    </source>
</evidence>
<accession>A0A3L6RXW1</accession>
<dbReference type="InterPro" id="IPR019775">
    <property type="entry name" value="WD40_repeat_CS"/>
</dbReference>
<dbReference type="Pfam" id="PF00400">
    <property type="entry name" value="WD40"/>
    <property type="match status" value="1"/>
</dbReference>
<dbReference type="STRING" id="4540.A0A3L6RXW1"/>
<dbReference type="InterPro" id="IPR015943">
    <property type="entry name" value="WD40/YVTN_repeat-like_dom_sf"/>
</dbReference>
<dbReference type="InterPro" id="IPR001680">
    <property type="entry name" value="WD40_rpt"/>
</dbReference>
<dbReference type="EMBL" id="PQIB02000006">
    <property type="protein sequence ID" value="RLN11826.1"/>
    <property type="molecule type" value="Genomic_DNA"/>
</dbReference>
<evidence type="ECO:0000313" key="5">
    <source>
        <dbReference type="Proteomes" id="UP000275267"/>
    </source>
</evidence>
<keyword evidence="2" id="KW-0677">Repeat</keyword>
<dbReference type="PANTHER" id="PTHR44099">
    <property type="entry name" value="RABCONNECTIN-3B, ISOFORM A"/>
    <property type="match status" value="1"/>
</dbReference>
<comment type="caution">
    <text evidence="4">The sequence shown here is derived from an EMBL/GenBank/DDBJ whole genome shotgun (WGS) entry which is preliminary data.</text>
</comment>
<dbReference type="PANTHER" id="PTHR44099:SF4">
    <property type="entry name" value="RABCONNECTIN-3B, ISOFORM A"/>
    <property type="match status" value="1"/>
</dbReference>
<gene>
    <name evidence="4" type="ORF">C2845_PM09G12910</name>
</gene>
<proteinExistence type="predicted"/>
<dbReference type="PROSITE" id="PS00678">
    <property type="entry name" value="WD_REPEATS_1"/>
    <property type="match status" value="1"/>
</dbReference>
<protein>
    <submittedName>
        <fullName evidence="4">WD repeat-containing protein 7</fullName>
    </submittedName>
</protein>
<dbReference type="SUPFAM" id="SSF50978">
    <property type="entry name" value="WD40 repeat-like"/>
    <property type="match status" value="2"/>
</dbReference>
<feature type="repeat" description="WD" evidence="3">
    <location>
        <begin position="541"/>
        <end position="563"/>
    </location>
</feature>
<dbReference type="SUPFAM" id="SSF48371">
    <property type="entry name" value="ARM repeat"/>
    <property type="match status" value="1"/>
</dbReference>
<dbReference type="InterPro" id="IPR016024">
    <property type="entry name" value="ARM-type_fold"/>
</dbReference>
<evidence type="ECO:0000256" key="1">
    <source>
        <dbReference type="ARBA" id="ARBA00022574"/>
    </source>
</evidence>
<dbReference type="SUPFAM" id="SSF82171">
    <property type="entry name" value="DPP6 N-terminal domain-like"/>
    <property type="match status" value="1"/>
</dbReference>
<dbReference type="SMART" id="SM00320">
    <property type="entry name" value="WD40"/>
    <property type="match status" value="5"/>
</dbReference>
<dbReference type="InterPro" id="IPR049916">
    <property type="entry name" value="WDR72-like"/>
</dbReference>
<dbReference type="PROSITE" id="PS50082">
    <property type="entry name" value="WD_REPEATS_2"/>
    <property type="match status" value="1"/>
</dbReference>
<dbReference type="OrthoDB" id="338622at2759"/>
<organism evidence="4 5">
    <name type="scientific">Panicum miliaceum</name>
    <name type="common">Proso millet</name>
    <name type="synonym">Broomcorn millet</name>
    <dbReference type="NCBI Taxonomy" id="4540"/>
    <lineage>
        <taxon>Eukaryota</taxon>
        <taxon>Viridiplantae</taxon>
        <taxon>Streptophyta</taxon>
        <taxon>Embryophyta</taxon>
        <taxon>Tracheophyta</taxon>
        <taxon>Spermatophyta</taxon>
        <taxon>Magnoliopsida</taxon>
        <taxon>Liliopsida</taxon>
        <taxon>Poales</taxon>
        <taxon>Poaceae</taxon>
        <taxon>PACMAD clade</taxon>
        <taxon>Panicoideae</taxon>
        <taxon>Panicodae</taxon>
        <taxon>Paniceae</taxon>
        <taxon>Panicinae</taxon>
        <taxon>Panicum</taxon>
        <taxon>Panicum sect. Panicum</taxon>
    </lineage>
</organism>
<evidence type="ECO:0000313" key="4">
    <source>
        <dbReference type="EMBL" id="RLN11826.1"/>
    </source>
</evidence>
<reference evidence="5" key="1">
    <citation type="journal article" date="2019" name="Nat. Commun.">
        <title>The genome of broomcorn millet.</title>
        <authorList>
            <person name="Zou C."/>
            <person name="Miki D."/>
            <person name="Li D."/>
            <person name="Tang Q."/>
            <person name="Xiao L."/>
            <person name="Rajput S."/>
            <person name="Deng P."/>
            <person name="Jia W."/>
            <person name="Huang R."/>
            <person name="Zhang M."/>
            <person name="Sun Y."/>
            <person name="Hu J."/>
            <person name="Fu X."/>
            <person name="Schnable P.S."/>
            <person name="Li F."/>
            <person name="Zhang H."/>
            <person name="Feng B."/>
            <person name="Zhu X."/>
            <person name="Liu R."/>
            <person name="Schnable J.C."/>
            <person name="Zhu J.-K."/>
            <person name="Zhang H."/>
        </authorList>
    </citation>
    <scope>NUCLEOTIDE SEQUENCE [LARGE SCALE GENOMIC DNA]</scope>
</reference>
<keyword evidence="1 3" id="KW-0853">WD repeat</keyword>
<dbReference type="Gene3D" id="2.130.10.10">
    <property type="entry name" value="YVTN repeat-like/Quinoprotein amine dehydrogenase"/>
    <property type="match status" value="1"/>
</dbReference>
<dbReference type="Proteomes" id="UP000275267">
    <property type="component" value="Unassembled WGS sequence"/>
</dbReference>
<name>A0A3L6RXW1_PANMI</name>
<dbReference type="InterPro" id="IPR036322">
    <property type="entry name" value="WD40_repeat_dom_sf"/>
</dbReference>
<evidence type="ECO:0000256" key="3">
    <source>
        <dbReference type="PROSITE-ProRule" id="PRU00221"/>
    </source>
</evidence>
<keyword evidence="5" id="KW-1185">Reference proteome</keyword>
<dbReference type="GO" id="GO:0005737">
    <property type="term" value="C:cytoplasm"/>
    <property type="evidence" value="ECO:0007669"/>
    <property type="project" value="TreeGrafter"/>
</dbReference>